<dbReference type="PANTHER" id="PTHR36320">
    <property type="entry name" value="OS04G0611300 PROTEIN"/>
    <property type="match status" value="1"/>
</dbReference>
<feature type="compositionally biased region" description="Basic and acidic residues" evidence="1">
    <location>
        <begin position="73"/>
        <end position="88"/>
    </location>
</feature>
<proteinExistence type="predicted"/>
<dbReference type="Proteomes" id="UP000249390">
    <property type="component" value="Unassembled WGS sequence"/>
</dbReference>
<keyword evidence="3" id="KW-1185">Reference proteome</keyword>
<accession>A0A328DVV9</accession>
<sequence length="119" mass="13283">MAKSMRSKREKRLRSIRREILSVDPITLKKEAAKLAAQEAALAAPKLPVRSQSTPNTPMDMVAVSGTSISNSKDNDMDVEMTDKDKNMKLKPIGKKMKKKLKLAKKKGHGKGKIRKRNV</sequence>
<dbReference type="PANTHER" id="PTHR36320:SF1">
    <property type="entry name" value="OS04G0611300 PROTEIN"/>
    <property type="match status" value="1"/>
</dbReference>
<feature type="region of interest" description="Disordered" evidence="1">
    <location>
        <begin position="47"/>
        <end position="119"/>
    </location>
</feature>
<protein>
    <submittedName>
        <fullName evidence="2">Uncharacterized protein</fullName>
    </submittedName>
</protein>
<evidence type="ECO:0000313" key="2">
    <source>
        <dbReference type="EMBL" id="RAL49867.1"/>
    </source>
</evidence>
<organism evidence="2 3">
    <name type="scientific">Cuscuta australis</name>
    <dbReference type="NCBI Taxonomy" id="267555"/>
    <lineage>
        <taxon>Eukaryota</taxon>
        <taxon>Viridiplantae</taxon>
        <taxon>Streptophyta</taxon>
        <taxon>Embryophyta</taxon>
        <taxon>Tracheophyta</taxon>
        <taxon>Spermatophyta</taxon>
        <taxon>Magnoliopsida</taxon>
        <taxon>eudicotyledons</taxon>
        <taxon>Gunneridae</taxon>
        <taxon>Pentapetalae</taxon>
        <taxon>asterids</taxon>
        <taxon>lamiids</taxon>
        <taxon>Solanales</taxon>
        <taxon>Convolvulaceae</taxon>
        <taxon>Cuscuteae</taxon>
        <taxon>Cuscuta</taxon>
        <taxon>Cuscuta subgen. Grammica</taxon>
        <taxon>Cuscuta sect. Cleistogrammica</taxon>
    </lineage>
</organism>
<dbReference type="EMBL" id="NQVE01000076">
    <property type="protein sequence ID" value="RAL49867.1"/>
    <property type="molecule type" value="Genomic_DNA"/>
</dbReference>
<evidence type="ECO:0000313" key="3">
    <source>
        <dbReference type="Proteomes" id="UP000249390"/>
    </source>
</evidence>
<comment type="caution">
    <text evidence="2">The sequence shown here is derived from an EMBL/GenBank/DDBJ whole genome shotgun (WGS) entry which is preliminary data.</text>
</comment>
<gene>
    <name evidence="2" type="ORF">DM860_002158</name>
</gene>
<reference evidence="2 3" key="1">
    <citation type="submission" date="2018-06" db="EMBL/GenBank/DDBJ databases">
        <title>The Genome of Cuscuta australis (Dodder) Provides Insight into the Evolution of Plant Parasitism.</title>
        <authorList>
            <person name="Liu H."/>
        </authorList>
    </citation>
    <scope>NUCLEOTIDE SEQUENCE [LARGE SCALE GENOMIC DNA]</scope>
    <source>
        <strain evidence="3">cv. Yunnan</strain>
        <tissue evidence="2">Vines</tissue>
    </source>
</reference>
<evidence type="ECO:0000256" key="1">
    <source>
        <dbReference type="SAM" id="MobiDB-lite"/>
    </source>
</evidence>
<name>A0A328DVV9_9ASTE</name>
<dbReference type="AlphaFoldDB" id="A0A328DVV9"/>
<feature type="compositionally biased region" description="Basic residues" evidence="1">
    <location>
        <begin position="92"/>
        <end position="119"/>
    </location>
</feature>